<evidence type="ECO:0000313" key="21">
    <source>
        <dbReference type="Proteomes" id="UP000837803"/>
    </source>
</evidence>
<keyword evidence="10 20" id="KW-0418">Kinase</keyword>
<evidence type="ECO:0000259" key="18">
    <source>
        <dbReference type="Pfam" id="PF13614"/>
    </source>
</evidence>
<keyword evidence="5" id="KW-1003">Cell membrane</keyword>
<keyword evidence="21" id="KW-1185">Reference proteome</keyword>
<organism evidence="20 21">
    <name type="scientific">Neolewinella maritima</name>
    <dbReference type="NCBI Taxonomy" id="1383882"/>
    <lineage>
        <taxon>Bacteria</taxon>
        <taxon>Pseudomonadati</taxon>
        <taxon>Bacteroidota</taxon>
        <taxon>Saprospiria</taxon>
        <taxon>Saprospirales</taxon>
        <taxon>Lewinellaceae</taxon>
        <taxon>Neolewinella</taxon>
    </lineage>
</organism>
<dbReference type="Proteomes" id="UP000837803">
    <property type="component" value="Unassembled WGS sequence"/>
</dbReference>
<evidence type="ECO:0000256" key="16">
    <source>
        <dbReference type="SAM" id="Phobius"/>
    </source>
</evidence>
<dbReference type="InterPro" id="IPR005702">
    <property type="entry name" value="Wzc-like_C"/>
</dbReference>
<evidence type="ECO:0000256" key="2">
    <source>
        <dbReference type="ARBA" id="ARBA00007316"/>
    </source>
</evidence>
<evidence type="ECO:0000256" key="10">
    <source>
        <dbReference type="ARBA" id="ARBA00022777"/>
    </source>
</evidence>
<dbReference type="InterPro" id="IPR050445">
    <property type="entry name" value="Bact_polysacc_biosynth/exp"/>
</dbReference>
<dbReference type="InterPro" id="IPR032807">
    <property type="entry name" value="GNVR"/>
</dbReference>
<keyword evidence="9" id="KW-0547">Nucleotide-binding</keyword>
<comment type="caution">
    <text evidence="20">The sequence shown here is derived from an EMBL/GenBank/DDBJ whole genome shotgun (WGS) entry which is preliminary data.</text>
</comment>
<dbReference type="EC" id="2.7.10.2" evidence="4"/>
<protein>
    <recommendedName>
        <fullName evidence="4">non-specific protein-tyrosine kinase</fullName>
        <ecNumber evidence="4">2.7.10.2</ecNumber>
    </recommendedName>
</protein>
<dbReference type="Pfam" id="PF02706">
    <property type="entry name" value="Wzz"/>
    <property type="match status" value="1"/>
</dbReference>
<evidence type="ECO:0000256" key="7">
    <source>
        <dbReference type="ARBA" id="ARBA00022679"/>
    </source>
</evidence>
<feature type="domain" description="Tyrosine-protein kinase G-rich" evidence="19">
    <location>
        <begin position="454"/>
        <end position="532"/>
    </location>
</feature>
<evidence type="ECO:0000256" key="13">
    <source>
        <dbReference type="ARBA" id="ARBA00023136"/>
    </source>
</evidence>
<evidence type="ECO:0000256" key="5">
    <source>
        <dbReference type="ARBA" id="ARBA00022475"/>
    </source>
</evidence>
<dbReference type="PANTHER" id="PTHR32309">
    <property type="entry name" value="TYROSINE-PROTEIN KINASE"/>
    <property type="match status" value="1"/>
</dbReference>
<keyword evidence="6" id="KW-0997">Cell inner membrane</keyword>
<evidence type="ECO:0000256" key="12">
    <source>
        <dbReference type="ARBA" id="ARBA00022989"/>
    </source>
</evidence>
<dbReference type="InterPro" id="IPR027417">
    <property type="entry name" value="P-loop_NTPase"/>
</dbReference>
<evidence type="ECO:0000256" key="3">
    <source>
        <dbReference type="ARBA" id="ARBA00008883"/>
    </source>
</evidence>
<dbReference type="GO" id="GO:0016301">
    <property type="term" value="F:kinase activity"/>
    <property type="evidence" value="ECO:0007669"/>
    <property type="project" value="UniProtKB-KW"/>
</dbReference>
<feature type="domain" description="AAA" evidence="18">
    <location>
        <begin position="603"/>
        <end position="724"/>
    </location>
</feature>
<dbReference type="Pfam" id="PF13614">
    <property type="entry name" value="AAA_31"/>
    <property type="match status" value="1"/>
</dbReference>
<evidence type="ECO:0000256" key="6">
    <source>
        <dbReference type="ARBA" id="ARBA00022519"/>
    </source>
</evidence>
<evidence type="ECO:0000256" key="15">
    <source>
        <dbReference type="ARBA" id="ARBA00051245"/>
    </source>
</evidence>
<accession>A0ABN8F2Z2</accession>
<keyword evidence="8 16" id="KW-0812">Transmembrane</keyword>
<dbReference type="RefSeq" id="WP_238751190.1">
    <property type="nucleotide sequence ID" value="NZ_CAKLPZ010000002.1"/>
</dbReference>
<keyword evidence="13 16" id="KW-0472">Membrane</keyword>
<sequence>MKNVPENFAAPLRPPGTGGGTGGFAPAVGMDYAALVQRFLRNWIWFVLAIGVALTLAFLYLRYTTPIYEAKMSMLIEEQSSGTPGLSTEAITQELGFQNSYVIDNEIYMLRSNYMMERVVRALGLHTAYIHQGAVRNTEVYQPKDYQLVRTDTVREADPELVKYGAVFVRFDSPEEFSLVRGDGDTTTMRYNQSFPIGTRSYRLERVAGREIEDAVSLYEIEVMDPALVAKKYAGELTVTQVERSGVVNLSLTDPVAKKARDILNTLVAVYEQQILEQQSQTGAKTLAFLTERLDFVTQELDAVETSMAQFRQSANLNVDLQTQGADYLARVNTVDQLLAEQQVRRGLLQDIESTLTEGNDYRALPLASEVIPPVLTELITQYNEIVFMRDQTLEGVTLNHPTVASFTEQLDVQKSTIMRSVNVLKQESDERIANLKARLAPIERKLSRLPANEQRFLEIMRDQTIKSNLYTYLLTRREEAALTVAAQVSNTRILDRASSGSNPISPYRPMIYLMAFGMGLIVPAGAIFLRELFGKTVVTEKEITDYLPYSIVGRVVTSSKKESLQMIENNRSALAESFRQLRTNLGFLLPDGPAATVLITSSVSGEGKSFISSKLSAALALTKKRVVVIGLDMRKPKLAEMVLDESKTNRNVGLSNYLVGKSTYEEIITPTPYERLWIIPSGPLPPNPAELLTEERMGTLMERLRQDYDVIILDAPPVGIVTDGLLMKDHVDVTLFVARIGVTPKKSMQYINELATSGNLHRINLVINGIDPKAAYGYGYGYYE</sequence>
<reference evidence="20" key="1">
    <citation type="submission" date="2021-12" db="EMBL/GenBank/DDBJ databases">
        <authorList>
            <person name="Rodrigo-Torres L."/>
            <person name="Arahal R. D."/>
            <person name="Lucena T."/>
        </authorList>
    </citation>
    <scope>NUCLEOTIDE SEQUENCE</scope>
    <source>
        <strain evidence="20">CECT 8419</strain>
    </source>
</reference>
<comment type="similarity">
    <text evidence="2">Belongs to the CpsD/CapB family.</text>
</comment>
<dbReference type="NCBIfam" id="TIGR01007">
    <property type="entry name" value="eps_fam"/>
    <property type="match status" value="1"/>
</dbReference>
<evidence type="ECO:0000256" key="8">
    <source>
        <dbReference type="ARBA" id="ARBA00022692"/>
    </source>
</evidence>
<gene>
    <name evidence="20" type="primary">wzc_2</name>
    <name evidence="20" type="ORF">LEM8419_02244</name>
</gene>
<keyword evidence="14" id="KW-0829">Tyrosine-protein kinase</keyword>
<dbReference type="InterPro" id="IPR003856">
    <property type="entry name" value="LPS_length_determ_N"/>
</dbReference>
<evidence type="ECO:0000256" key="14">
    <source>
        <dbReference type="ARBA" id="ARBA00023137"/>
    </source>
</evidence>
<evidence type="ECO:0000259" key="19">
    <source>
        <dbReference type="Pfam" id="PF13807"/>
    </source>
</evidence>
<dbReference type="PANTHER" id="PTHR32309:SF13">
    <property type="entry name" value="FERRIC ENTEROBACTIN TRANSPORT PROTEIN FEPE"/>
    <property type="match status" value="1"/>
</dbReference>
<evidence type="ECO:0000256" key="11">
    <source>
        <dbReference type="ARBA" id="ARBA00022840"/>
    </source>
</evidence>
<dbReference type="SUPFAM" id="SSF52540">
    <property type="entry name" value="P-loop containing nucleoside triphosphate hydrolases"/>
    <property type="match status" value="1"/>
</dbReference>
<proteinExistence type="inferred from homology"/>
<dbReference type="EMBL" id="CAKLPZ010000002">
    <property type="protein sequence ID" value="CAH1001343.1"/>
    <property type="molecule type" value="Genomic_DNA"/>
</dbReference>
<feature type="transmembrane region" description="Helical" evidence="16">
    <location>
        <begin position="43"/>
        <end position="63"/>
    </location>
</feature>
<feature type="domain" description="Polysaccharide chain length determinant N-terminal" evidence="17">
    <location>
        <begin position="31"/>
        <end position="122"/>
    </location>
</feature>
<dbReference type="Gene3D" id="3.40.50.300">
    <property type="entry name" value="P-loop containing nucleotide triphosphate hydrolases"/>
    <property type="match status" value="1"/>
</dbReference>
<comment type="subcellular location">
    <subcellularLocation>
        <location evidence="1">Cell inner membrane</location>
        <topology evidence="1">Multi-pass membrane protein</topology>
    </subcellularLocation>
</comment>
<dbReference type="Pfam" id="PF13807">
    <property type="entry name" value="GNVR"/>
    <property type="match status" value="1"/>
</dbReference>
<evidence type="ECO:0000256" key="4">
    <source>
        <dbReference type="ARBA" id="ARBA00011903"/>
    </source>
</evidence>
<evidence type="ECO:0000256" key="1">
    <source>
        <dbReference type="ARBA" id="ARBA00004429"/>
    </source>
</evidence>
<dbReference type="InterPro" id="IPR025669">
    <property type="entry name" value="AAA_dom"/>
</dbReference>
<keyword evidence="7 20" id="KW-0808">Transferase</keyword>
<keyword evidence="11" id="KW-0067">ATP-binding</keyword>
<name>A0ABN8F2Z2_9BACT</name>
<evidence type="ECO:0000256" key="9">
    <source>
        <dbReference type="ARBA" id="ARBA00022741"/>
    </source>
</evidence>
<comment type="catalytic activity">
    <reaction evidence="15">
        <text>L-tyrosyl-[protein] + ATP = O-phospho-L-tyrosyl-[protein] + ADP + H(+)</text>
        <dbReference type="Rhea" id="RHEA:10596"/>
        <dbReference type="Rhea" id="RHEA-COMP:10136"/>
        <dbReference type="Rhea" id="RHEA-COMP:20101"/>
        <dbReference type="ChEBI" id="CHEBI:15378"/>
        <dbReference type="ChEBI" id="CHEBI:30616"/>
        <dbReference type="ChEBI" id="CHEBI:46858"/>
        <dbReference type="ChEBI" id="CHEBI:61978"/>
        <dbReference type="ChEBI" id="CHEBI:456216"/>
        <dbReference type="EC" id="2.7.10.2"/>
    </reaction>
</comment>
<evidence type="ECO:0000313" key="20">
    <source>
        <dbReference type="EMBL" id="CAH1001343.1"/>
    </source>
</evidence>
<comment type="similarity">
    <text evidence="3">Belongs to the etk/wzc family.</text>
</comment>
<evidence type="ECO:0000259" key="17">
    <source>
        <dbReference type="Pfam" id="PF02706"/>
    </source>
</evidence>
<keyword evidence="12 16" id="KW-1133">Transmembrane helix</keyword>
<dbReference type="CDD" id="cd05387">
    <property type="entry name" value="BY-kinase"/>
    <property type="match status" value="1"/>
</dbReference>